<feature type="transmembrane region" description="Helical" evidence="2">
    <location>
        <begin position="270"/>
        <end position="289"/>
    </location>
</feature>
<evidence type="ECO:0000313" key="3">
    <source>
        <dbReference type="EMBL" id="PMD54812.1"/>
    </source>
</evidence>
<dbReference type="OrthoDB" id="3535504at2759"/>
<sequence>MYASRRSLQVQPDYSYGNAVLDTSRSVTYPEVTNSGYNNAYYVSSSQSAVYAPSTTNNSPILTITNSANPHCYISPVYQKSWEGNKISRIEPVTTYGSEGSLAKKRSIVGFPHSPLADVNRVGLDSTLERADKSLTGCDVAEIALQMEVRRGIGTAALNESVQLLKPPLRSLDEGPYTPRRRSPAIFQTSQNTSPPPSVRASADNPPLQRHDGGASRLNRSQPGSPYISAGPDIELSGLSSREVEEPPPPGQGFENTRTQGLGEERHRSMFSLLLCSIAIFLAPVNIVSGMTASHGDSWKLAFVGFFISWLLVGTTWLILDLRRFERSLFTKRCLWHLGGCAASLYFFMSILHIKSDNLPQWLPTAIDCGVGTSLGFQSIPASARHRVGESIGSVIGSIFGGTQVIIRRDEQQLLQREEPSSPRRHRTDIETDSMV</sequence>
<feature type="region of interest" description="Disordered" evidence="1">
    <location>
        <begin position="416"/>
        <end position="436"/>
    </location>
</feature>
<dbReference type="GeneID" id="36595299"/>
<dbReference type="Proteomes" id="UP000235371">
    <property type="component" value="Unassembled WGS sequence"/>
</dbReference>
<dbReference type="EMBL" id="KZ613856">
    <property type="protein sequence ID" value="PMD54812.1"/>
    <property type="molecule type" value="Genomic_DNA"/>
</dbReference>
<dbReference type="RefSeq" id="XP_024731716.1">
    <property type="nucleotide sequence ID" value="XM_024887223.1"/>
</dbReference>
<accession>A0A2J6SVL1</accession>
<organism evidence="3 4">
    <name type="scientific">Hyaloscypha bicolor E</name>
    <dbReference type="NCBI Taxonomy" id="1095630"/>
    <lineage>
        <taxon>Eukaryota</taxon>
        <taxon>Fungi</taxon>
        <taxon>Dikarya</taxon>
        <taxon>Ascomycota</taxon>
        <taxon>Pezizomycotina</taxon>
        <taxon>Leotiomycetes</taxon>
        <taxon>Helotiales</taxon>
        <taxon>Hyaloscyphaceae</taxon>
        <taxon>Hyaloscypha</taxon>
        <taxon>Hyaloscypha bicolor</taxon>
    </lineage>
</organism>
<protein>
    <submittedName>
        <fullName evidence="3">Uncharacterized protein</fullName>
    </submittedName>
</protein>
<feature type="transmembrane region" description="Helical" evidence="2">
    <location>
        <begin position="301"/>
        <end position="322"/>
    </location>
</feature>
<keyword evidence="2" id="KW-0812">Transmembrane</keyword>
<dbReference type="InParanoid" id="A0A2J6SVL1"/>
<evidence type="ECO:0000256" key="1">
    <source>
        <dbReference type="SAM" id="MobiDB-lite"/>
    </source>
</evidence>
<evidence type="ECO:0000313" key="4">
    <source>
        <dbReference type="Proteomes" id="UP000235371"/>
    </source>
</evidence>
<proteinExistence type="predicted"/>
<dbReference type="AlphaFoldDB" id="A0A2J6SVL1"/>
<feature type="transmembrane region" description="Helical" evidence="2">
    <location>
        <begin position="334"/>
        <end position="354"/>
    </location>
</feature>
<keyword evidence="2" id="KW-0472">Membrane</keyword>
<gene>
    <name evidence="3" type="ORF">K444DRAFT_666786</name>
</gene>
<reference evidence="3 4" key="1">
    <citation type="submission" date="2016-04" db="EMBL/GenBank/DDBJ databases">
        <title>A degradative enzymes factory behind the ericoid mycorrhizal symbiosis.</title>
        <authorList>
            <consortium name="DOE Joint Genome Institute"/>
            <person name="Martino E."/>
            <person name="Morin E."/>
            <person name="Grelet G."/>
            <person name="Kuo A."/>
            <person name="Kohler A."/>
            <person name="Daghino S."/>
            <person name="Barry K."/>
            <person name="Choi C."/>
            <person name="Cichocki N."/>
            <person name="Clum A."/>
            <person name="Copeland A."/>
            <person name="Hainaut M."/>
            <person name="Haridas S."/>
            <person name="Labutti K."/>
            <person name="Lindquist E."/>
            <person name="Lipzen A."/>
            <person name="Khouja H.-R."/>
            <person name="Murat C."/>
            <person name="Ohm R."/>
            <person name="Olson A."/>
            <person name="Spatafora J."/>
            <person name="Veneault-Fourrey C."/>
            <person name="Henrissat B."/>
            <person name="Grigoriev I."/>
            <person name="Martin F."/>
            <person name="Perotto S."/>
        </authorList>
    </citation>
    <scope>NUCLEOTIDE SEQUENCE [LARGE SCALE GENOMIC DNA]</scope>
    <source>
        <strain evidence="3 4">E</strain>
    </source>
</reference>
<keyword evidence="4" id="KW-1185">Reference proteome</keyword>
<evidence type="ECO:0000256" key="2">
    <source>
        <dbReference type="SAM" id="Phobius"/>
    </source>
</evidence>
<feature type="region of interest" description="Disordered" evidence="1">
    <location>
        <begin position="169"/>
        <end position="232"/>
    </location>
</feature>
<keyword evidence="2" id="KW-1133">Transmembrane helix</keyword>
<name>A0A2J6SVL1_9HELO</name>